<name>A0ABW7AA98_9ACTN</name>
<feature type="domain" description="Aminoglycoside phosphotransferase" evidence="1">
    <location>
        <begin position="70"/>
        <end position="296"/>
    </location>
</feature>
<evidence type="ECO:0000313" key="3">
    <source>
        <dbReference type="Proteomes" id="UP001603978"/>
    </source>
</evidence>
<dbReference type="EMBL" id="JBICRM010000004">
    <property type="protein sequence ID" value="MFG1703104.1"/>
    <property type="molecule type" value="Genomic_DNA"/>
</dbReference>
<dbReference type="EC" id="2.7.-.-" evidence="2"/>
<organism evidence="2 3">
    <name type="scientific">Nonomuraea marmarensis</name>
    <dbReference type="NCBI Taxonomy" id="3351344"/>
    <lineage>
        <taxon>Bacteria</taxon>
        <taxon>Bacillati</taxon>
        <taxon>Actinomycetota</taxon>
        <taxon>Actinomycetes</taxon>
        <taxon>Streptosporangiales</taxon>
        <taxon>Streptosporangiaceae</taxon>
        <taxon>Nonomuraea</taxon>
    </lineage>
</organism>
<dbReference type="Gene3D" id="3.30.200.20">
    <property type="entry name" value="Phosphorylase Kinase, domain 1"/>
    <property type="match status" value="1"/>
</dbReference>
<gene>
    <name evidence="2" type="ORF">ACFLIM_07915</name>
</gene>
<dbReference type="Proteomes" id="UP001603978">
    <property type="component" value="Unassembled WGS sequence"/>
</dbReference>
<sequence>MDWTALARSRPQHEACATENSLRLKIETRDAPGVKMHVDQLTVSLETVRTLVDEQFPEWRSLPIRSIAAQGTVNAIFRIGDRFAARLPLQPGDVESTRRWLESEAEAARELVGRTRFRTPEPVALGEPGAGYPLPWSVQTWLPGVVATEEDPDESVAFAHDLADLIRDLRAIDTRGRTFAGKGRGGDLHSHDAWMETCFRHSEQLLDVPRLRRMWAIMRSLPRSAAEDVMTHGDLIPGNVLVSAGRLAGILDVGGFGPADPALDLVSAWHLLEAGPRQVLREDLGCGDLEWERGKAWAFAQAMGVVWYYVESNPVMCRMGQRTLERILAGESLA</sequence>
<evidence type="ECO:0000259" key="1">
    <source>
        <dbReference type="Pfam" id="PF01636"/>
    </source>
</evidence>
<dbReference type="InterPro" id="IPR051678">
    <property type="entry name" value="AGP_Transferase"/>
</dbReference>
<dbReference type="InterPro" id="IPR002575">
    <property type="entry name" value="Aminoglycoside_PTrfase"/>
</dbReference>
<proteinExistence type="predicted"/>
<comment type="caution">
    <text evidence="2">The sequence shown here is derived from an EMBL/GenBank/DDBJ whole genome shotgun (WGS) entry which is preliminary data.</text>
</comment>
<dbReference type="PANTHER" id="PTHR21310:SF42">
    <property type="entry name" value="BIFUNCTIONAL AAC_APH"/>
    <property type="match status" value="1"/>
</dbReference>
<dbReference type="SUPFAM" id="SSF56112">
    <property type="entry name" value="Protein kinase-like (PK-like)"/>
    <property type="match status" value="1"/>
</dbReference>
<dbReference type="Gene3D" id="3.90.1200.10">
    <property type="match status" value="1"/>
</dbReference>
<keyword evidence="2" id="KW-0808">Transferase</keyword>
<dbReference type="InterPro" id="IPR011009">
    <property type="entry name" value="Kinase-like_dom_sf"/>
</dbReference>
<accession>A0ABW7AA98</accession>
<dbReference type="CDD" id="cd05155">
    <property type="entry name" value="APH_ChoK_like_1"/>
    <property type="match status" value="1"/>
</dbReference>
<evidence type="ECO:0000313" key="2">
    <source>
        <dbReference type="EMBL" id="MFG1703104.1"/>
    </source>
</evidence>
<dbReference type="PANTHER" id="PTHR21310">
    <property type="entry name" value="AMINOGLYCOSIDE PHOSPHOTRANSFERASE-RELATED-RELATED"/>
    <property type="match status" value="1"/>
</dbReference>
<dbReference type="RefSeq" id="WP_393163520.1">
    <property type="nucleotide sequence ID" value="NZ_JBICRM010000004.1"/>
</dbReference>
<keyword evidence="3" id="KW-1185">Reference proteome</keyword>
<dbReference type="GO" id="GO:0016740">
    <property type="term" value="F:transferase activity"/>
    <property type="evidence" value="ECO:0007669"/>
    <property type="project" value="UniProtKB-KW"/>
</dbReference>
<protein>
    <submittedName>
        <fullName evidence="2">Aminoglycoside phosphotransferase family protein</fullName>
        <ecNumber evidence="2">2.7.-.-</ecNumber>
    </submittedName>
</protein>
<reference evidence="2 3" key="1">
    <citation type="submission" date="2024-10" db="EMBL/GenBank/DDBJ databases">
        <authorList>
            <person name="Topkara A.R."/>
            <person name="Saygin H."/>
        </authorList>
    </citation>
    <scope>NUCLEOTIDE SEQUENCE [LARGE SCALE GENOMIC DNA]</scope>
    <source>
        <strain evidence="2 3">M3C6</strain>
    </source>
</reference>
<dbReference type="Pfam" id="PF01636">
    <property type="entry name" value="APH"/>
    <property type="match status" value="1"/>
</dbReference>